<accession>A0A9Q0F0U1</accession>
<sequence>MQLWKLGAVVELLDMDHGSYLAKFTSLADLEKVVTRGPWMVQDHYLTVRQWSPNFRPDSDHIHSTMAWVRLPGFPLMYYDDDLLTTFATGIGNHHCLRGLPWSSSSADTSKPGCQFQGVDGGYADLELSQTKGGSKRFSFVEPNNGTSNHFASLPVEDVEDWAPS</sequence>
<keyword evidence="3" id="KW-1185">Reference proteome</keyword>
<dbReference type="AlphaFoldDB" id="A0A9Q0F0U1"/>
<dbReference type="PANTHER" id="PTHR31286">
    <property type="entry name" value="GLYCINE-RICH CELL WALL STRUCTURAL PROTEIN 1.8-LIKE"/>
    <property type="match status" value="1"/>
</dbReference>
<comment type="caution">
    <text evidence="2">The sequence shown here is derived from an EMBL/GenBank/DDBJ whole genome shotgun (WGS) entry which is preliminary data.</text>
</comment>
<proteinExistence type="predicted"/>
<dbReference type="PANTHER" id="PTHR31286:SF171">
    <property type="entry name" value="CCHC-TYPE DOMAIN-CONTAINING PROTEIN"/>
    <property type="match status" value="1"/>
</dbReference>
<reference evidence="2" key="1">
    <citation type="submission" date="2022-02" db="EMBL/GenBank/DDBJ databases">
        <authorList>
            <person name="Henning P.M."/>
            <person name="McCubbin A.G."/>
            <person name="Shore J.S."/>
        </authorList>
    </citation>
    <scope>NUCLEOTIDE SEQUENCE</scope>
    <source>
        <strain evidence="2">F60SS</strain>
        <tissue evidence="2">Leaves</tissue>
    </source>
</reference>
<name>A0A9Q0F0U1_9ROSI</name>
<dbReference type="InterPro" id="IPR025558">
    <property type="entry name" value="DUF4283"/>
</dbReference>
<dbReference type="Proteomes" id="UP001141552">
    <property type="component" value="Unassembled WGS sequence"/>
</dbReference>
<feature type="domain" description="DUF4283" evidence="1">
    <location>
        <begin position="2"/>
        <end position="58"/>
    </location>
</feature>
<dbReference type="InterPro" id="IPR040256">
    <property type="entry name" value="At4g02000-like"/>
</dbReference>
<dbReference type="Pfam" id="PF14111">
    <property type="entry name" value="DUF4283"/>
    <property type="match status" value="1"/>
</dbReference>
<gene>
    <name evidence="2" type="ORF">Tsubulata_014757</name>
</gene>
<evidence type="ECO:0000313" key="2">
    <source>
        <dbReference type="EMBL" id="KAJ4821857.1"/>
    </source>
</evidence>
<evidence type="ECO:0000259" key="1">
    <source>
        <dbReference type="Pfam" id="PF14111"/>
    </source>
</evidence>
<dbReference type="OrthoDB" id="1720039at2759"/>
<organism evidence="2 3">
    <name type="scientific">Turnera subulata</name>
    <dbReference type="NCBI Taxonomy" id="218843"/>
    <lineage>
        <taxon>Eukaryota</taxon>
        <taxon>Viridiplantae</taxon>
        <taxon>Streptophyta</taxon>
        <taxon>Embryophyta</taxon>
        <taxon>Tracheophyta</taxon>
        <taxon>Spermatophyta</taxon>
        <taxon>Magnoliopsida</taxon>
        <taxon>eudicotyledons</taxon>
        <taxon>Gunneridae</taxon>
        <taxon>Pentapetalae</taxon>
        <taxon>rosids</taxon>
        <taxon>fabids</taxon>
        <taxon>Malpighiales</taxon>
        <taxon>Passifloraceae</taxon>
        <taxon>Turnera</taxon>
    </lineage>
</organism>
<reference evidence="2" key="2">
    <citation type="journal article" date="2023" name="Plants (Basel)">
        <title>Annotation of the Turnera subulata (Passifloraceae) Draft Genome Reveals the S-Locus Evolved after the Divergence of Turneroideae from Passifloroideae in a Stepwise Manner.</title>
        <authorList>
            <person name="Henning P.M."/>
            <person name="Roalson E.H."/>
            <person name="Mir W."/>
            <person name="McCubbin A.G."/>
            <person name="Shore J.S."/>
        </authorList>
    </citation>
    <scope>NUCLEOTIDE SEQUENCE</scope>
    <source>
        <strain evidence="2">F60SS</strain>
    </source>
</reference>
<dbReference type="EMBL" id="JAKUCV010007834">
    <property type="protein sequence ID" value="KAJ4821857.1"/>
    <property type="molecule type" value="Genomic_DNA"/>
</dbReference>
<protein>
    <recommendedName>
        <fullName evidence="1">DUF4283 domain-containing protein</fullName>
    </recommendedName>
</protein>
<evidence type="ECO:0000313" key="3">
    <source>
        <dbReference type="Proteomes" id="UP001141552"/>
    </source>
</evidence>